<evidence type="ECO:0000256" key="2">
    <source>
        <dbReference type="ARBA" id="ARBA00023125"/>
    </source>
</evidence>
<dbReference type="SUPFAM" id="SSF48498">
    <property type="entry name" value="Tetracyclin repressor-like, C-terminal domain"/>
    <property type="match status" value="1"/>
</dbReference>
<feature type="domain" description="HTH tetR-type" evidence="5">
    <location>
        <begin position="29"/>
        <end position="89"/>
    </location>
</feature>
<accession>A0A4P6E9V1</accession>
<evidence type="ECO:0000256" key="1">
    <source>
        <dbReference type="ARBA" id="ARBA00023015"/>
    </source>
</evidence>
<dbReference type="InterPro" id="IPR001647">
    <property type="entry name" value="HTH_TetR"/>
</dbReference>
<organism evidence="6 7">
    <name type="scientific">Microbacterium protaetiae</name>
    <dbReference type="NCBI Taxonomy" id="2509458"/>
    <lineage>
        <taxon>Bacteria</taxon>
        <taxon>Bacillati</taxon>
        <taxon>Actinomycetota</taxon>
        <taxon>Actinomycetes</taxon>
        <taxon>Micrococcales</taxon>
        <taxon>Microbacteriaceae</taxon>
        <taxon>Microbacterium</taxon>
    </lineage>
</organism>
<dbReference type="InterPro" id="IPR004111">
    <property type="entry name" value="Repressor_TetR_C"/>
</dbReference>
<proteinExistence type="predicted"/>
<dbReference type="InterPro" id="IPR050109">
    <property type="entry name" value="HTH-type_TetR-like_transc_reg"/>
</dbReference>
<gene>
    <name evidence="6" type="ORF">ET475_02080</name>
</gene>
<dbReference type="Gene3D" id="1.10.357.10">
    <property type="entry name" value="Tetracycline Repressor, domain 2"/>
    <property type="match status" value="1"/>
</dbReference>
<dbReference type="GO" id="GO:0000976">
    <property type="term" value="F:transcription cis-regulatory region binding"/>
    <property type="evidence" value="ECO:0007669"/>
    <property type="project" value="TreeGrafter"/>
</dbReference>
<evidence type="ECO:0000313" key="6">
    <source>
        <dbReference type="EMBL" id="QAY58902.1"/>
    </source>
</evidence>
<dbReference type="RefSeq" id="WP_129385558.1">
    <property type="nucleotide sequence ID" value="NZ_CP035494.1"/>
</dbReference>
<reference evidence="6 7" key="1">
    <citation type="submission" date="2019-01" db="EMBL/GenBank/DDBJ databases">
        <title>Genome sequencing of strain DFW100M-13.</title>
        <authorList>
            <person name="Heo J."/>
            <person name="Kim S.-J."/>
            <person name="Kim J.-S."/>
            <person name="Hong S.-B."/>
            <person name="Kwon S.-W."/>
        </authorList>
    </citation>
    <scope>NUCLEOTIDE SEQUENCE [LARGE SCALE GENOMIC DNA]</scope>
    <source>
        <strain evidence="6 7">DFW100M-13</strain>
    </source>
</reference>
<dbReference type="PANTHER" id="PTHR30055">
    <property type="entry name" value="HTH-TYPE TRANSCRIPTIONAL REGULATOR RUTR"/>
    <property type="match status" value="1"/>
</dbReference>
<dbReference type="Gene3D" id="1.10.10.60">
    <property type="entry name" value="Homeodomain-like"/>
    <property type="match status" value="1"/>
</dbReference>
<feature type="DNA-binding region" description="H-T-H motif" evidence="4">
    <location>
        <begin position="52"/>
        <end position="71"/>
    </location>
</feature>
<keyword evidence="1" id="KW-0805">Transcription regulation</keyword>
<dbReference type="InterPro" id="IPR036271">
    <property type="entry name" value="Tet_transcr_reg_TetR-rel_C_sf"/>
</dbReference>
<sequence>MSTAAEPSDAVLATLWSGPTGTKRGPKPRFSLDVIARAAIELADVDGLDAVTMQRVAERLGTTKMALYRYVPGRAELDAVMLDRGLGPVSLPEPDQWRPGLEAWARAVHARTARHPWSVELTQRPHVPGPLELGWYEAGLSAMAPLPLSGAEKLDTLFLLVSHVLSIQRQEAVPDPEAALARGIARIMDEHRADYPHTATAFASSASGSGRALEFGIERILDGVAALAARRA</sequence>
<dbReference type="GO" id="GO:0045892">
    <property type="term" value="P:negative regulation of DNA-templated transcription"/>
    <property type="evidence" value="ECO:0007669"/>
    <property type="project" value="InterPro"/>
</dbReference>
<dbReference type="OrthoDB" id="2570341at2"/>
<dbReference type="PROSITE" id="PS50977">
    <property type="entry name" value="HTH_TETR_2"/>
    <property type="match status" value="1"/>
</dbReference>
<name>A0A4P6E9V1_9MICO</name>
<dbReference type="Pfam" id="PF00440">
    <property type="entry name" value="TetR_N"/>
    <property type="match status" value="1"/>
</dbReference>
<dbReference type="PANTHER" id="PTHR30055:SF151">
    <property type="entry name" value="TRANSCRIPTIONAL REGULATORY PROTEIN"/>
    <property type="match status" value="1"/>
</dbReference>
<dbReference type="SUPFAM" id="SSF46689">
    <property type="entry name" value="Homeodomain-like"/>
    <property type="match status" value="1"/>
</dbReference>
<keyword evidence="2 4" id="KW-0238">DNA-binding</keyword>
<dbReference type="EMBL" id="CP035494">
    <property type="protein sequence ID" value="QAY58902.1"/>
    <property type="molecule type" value="Genomic_DNA"/>
</dbReference>
<keyword evidence="7" id="KW-1185">Reference proteome</keyword>
<evidence type="ECO:0000256" key="3">
    <source>
        <dbReference type="ARBA" id="ARBA00023163"/>
    </source>
</evidence>
<protein>
    <submittedName>
        <fullName evidence="6">TetR/AcrR family transcriptional regulator</fullName>
    </submittedName>
</protein>
<evidence type="ECO:0000256" key="4">
    <source>
        <dbReference type="PROSITE-ProRule" id="PRU00335"/>
    </source>
</evidence>
<dbReference type="AlphaFoldDB" id="A0A4P6E9V1"/>
<dbReference type="InterPro" id="IPR009057">
    <property type="entry name" value="Homeodomain-like_sf"/>
</dbReference>
<keyword evidence="3" id="KW-0804">Transcription</keyword>
<dbReference type="KEGG" id="mprt:ET475_02080"/>
<evidence type="ECO:0000259" key="5">
    <source>
        <dbReference type="PROSITE" id="PS50977"/>
    </source>
</evidence>
<dbReference type="GO" id="GO:0003700">
    <property type="term" value="F:DNA-binding transcription factor activity"/>
    <property type="evidence" value="ECO:0007669"/>
    <property type="project" value="TreeGrafter"/>
</dbReference>
<dbReference type="Proteomes" id="UP000293995">
    <property type="component" value="Chromosome"/>
</dbReference>
<evidence type="ECO:0000313" key="7">
    <source>
        <dbReference type="Proteomes" id="UP000293995"/>
    </source>
</evidence>
<dbReference type="Pfam" id="PF02909">
    <property type="entry name" value="TetR_C_1"/>
    <property type="match status" value="1"/>
</dbReference>